<dbReference type="EMBL" id="FWEV01000096">
    <property type="protein sequence ID" value="SLM29510.1"/>
    <property type="molecule type" value="Genomic_DNA"/>
</dbReference>
<dbReference type="STRING" id="1246637.MTBBW1_1850012"/>
<evidence type="ECO:0000313" key="1">
    <source>
        <dbReference type="EMBL" id="SLM29510.1"/>
    </source>
</evidence>
<keyword evidence="2" id="KW-1185">Reference proteome</keyword>
<proteinExistence type="predicted"/>
<evidence type="ECO:0000313" key="2">
    <source>
        <dbReference type="Proteomes" id="UP000191931"/>
    </source>
</evidence>
<dbReference type="Proteomes" id="UP000191931">
    <property type="component" value="Unassembled WGS sequence"/>
</dbReference>
<organism evidence="1 2">
    <name type="scientific">Desulfamplus magnetovallimortis</name>
    <dbReference type="NCBI Taxonomy" id="1246637"/>
    <lineage>
        <taxon>Bacteria</taxon>
        <taxon>Pseudomonadati</taxon>
        <taxon>Thermodesulfobacteriota</taxon>
        <taxon>Desulfobacteria</taxon>
        <taxon>Desulfobacterales</taxon>
        <taxon>Desulfobacteraceae</taxon>
        <taxon>Desulfamplus</taxon>
    </lineage>
</organism>
<protein>
    <submittedName>
        <fullName evidence="1">Uncharacterized protein</fullName>
    </submittedName>
</protein>
<gene>
    <name evidence="1" type="ORF">MTBBW1_1850012</name>
</gene>
<dbReference type="AlphaFoldDB" id="A0A1W1HAK4"/>
<name>A0A1W1HAK4_9BACT</name>
<reference evidence="1 2" key="1">
    <citation type="submission" date="2017-03" db="EMBL/GenBank/DDBJ databases">
        <authorList>
            <person name="Afonso C.L."/>
            <person name="Miller P.J."/>
            <person name="Scott M.A."/>
            <person name="Spackman E."/>
            <person name="Goraichik I."/>
            <person name="Dimitrov K.M."/>
            <person name="Suarez D.L."/>
            <person name="Swayne D.E."/>
        </authorList>
    </citation>
    <scope>NUCLEOTIDE SEQUENCE [LARGE SCALE GENOMIC DNA]</scope>
    <source>
        <strain evidence="1">PRJEB14757</strain>
    </source>
</reference>
<accession>A0A1W1HAK4</accession>
<sequence length="61" mass="7454">MFWNLSSLLITYMADARHNRRDESRFKNSYLLRLSYKTPMFVDASQRNMKIVLYQQVKETF</sequence>